<protein>
    <recommendedName>
        <fullName evidence="2">C2H2-type domain-containing protein</fullName>
    </recommendedName>
</protein>
<dbReference type="InterPro" id="IPR013087">
    <property type="entry name" value="Znf_C2H2_type"/>
</dbReference>
<dbReference type="Proteomes" id="UP001356427">
    <property type="component" value="Unassembled WGS sequence"/>
</dbReference>
<feature type="non-terminal residue" evidence="3">
    <location>
        <position position="343"/>
    </location>
</feature>
<gene>
    <name evidence="3" type="ORF">J4Q44_G00063490</name>
</gene>
<dbReference type="PANTHER" id="PTHR47034">
    <property type="entry name" value="ZINC FINGER TRANSCRIPTION FACTOR TRPS1"/>
    <property type="match status" value="1"/>
</dbReference>
<feature type="compositionally biased region" description="Basic and acidic residues" evidence="1">
    <location>
        <begin position="248"/>
        <end position="257"/>
    </location>
</feature>
<evidence type="ECO:0000313" key="4">
    <source>
        <dbReference type="Proteomes" id="UP001356427"/>
    </source>
</evidence>
<dbReference type="GO" id="GO:0003700">
    <property type="term" value="F:DNA-binding transcription factor activity"/>
    <property type="evidence" value="ECO:0007669"/>
    <property type="project" value="InterPro"/>
</dbReference>
<dbReference type="GO" id="GO:0005634">
    <property type="term" value="C:nucleus"/>
    <property type="evidence" value="ECO:0007669"/>
    <property type="project" value="InterPro"/>
</dbReference>
<feature type="domain" description="C2H2-type" evidence="2">
    <location>
        <begin position="94"/>
        <end position="119"/>
    </location>
</feature>
<dbReference type="SMART" id="SM00355">
    <property type="entry name" value="ZnF_C2H2"/>
    <property type="match status" value="3"/>
</dbReference>
<feature type="domain" description="C2H2-type" evidence="2">
    <location>
        <begin position="315"/>
        <end position="340"/>
    </location>
</feature>
<dbReference type="EMBL" id="JAGTTL010000004">
    <property type="protein sequence ID" value="KAK6324010.1"/>
    <property type="molecule type" value="Genomic_DNA"/>
</dbReference>
<evidence type="ECO:0000313" key="3">
    <source>
        <dbReference type="EMBL" id="KAK6324010.1"/>
    </source>
</evidence>
<dbReference type="AlphaFoldDB" id="A0AAN8MHH8"/>
<dbReference type="PANTHER" id="PTHR47034:SF1">
    <property type="entry name" value="ZINC FINGER TRANSCRIPTION FACTOR TRPS1"/>
    <property type="match status" value="1"/>
</dbReference>
<dbReference type="InterPro" id="IPR028440">
    <property type="entry name" value="TRPS1"/>
</dbReference>
<organism evidence="3 4">
    <name type="scientific">Coregonus suidteri</name>
    <dbReference type="NCBI Taxonomy" id="861788"/>
    <lineage>
        <taxon>Eukaryota</taxon>
        <taxon>Metazoa</taxon>
        <taxon>Chordata</taxon>
        <taxon>Craniata</taxon>
        <taxon>Vertebrata</taxon>
        <taxon>Euteleostomi</taxon>
        <taxon>Actinopterygii</taxon>
        <taxon>Neopterygii</taxon>
        <taxon>Teleostei</taxon>
        <taxon>Protacanthopterygii</taxon>
        <taxon>Salmoniformes</taxon>
        <taxon>Salmonidae</taxon>
        <taxon>Coregoninae</taxon>
        <taxon>Coregonus</taxon>
    </lineage>
</organism>
<comment type="caution">
    <text evidence="3">The sequence shown here is derived from an EMBL/GenBank/DDBJ whole genome shotgun (WGS) entry which is preliminary data.</text>
</comment>
<feature type="domain" description="C2H2-type" evidence="2">
    <location>
        <begin position="210"/>
        <end position="235"/>
    </location>
</feature>
<evidence type="ECO:0000259" key="2">
    <source>
        <dbReference type="SMART" id="SM00355"/>
    </source>
</evidence>
<dbReference type="GO" id="GO:0000977">
    <property type="term" value="F:RNA polymerase II transcription regulatory region sequence-specific DNA binding"/>
    <property type="evidence" value="ECO:0007669"/>
    <property type="project" value="TreeGrafter"/>
</dbReference>
<feature type="non-terminal residue" evidence="3">
    <location>
        <position position="1"/>
    </location>
</feature>
<feature type="region of interest" description="Disordered" evidence="1">
    <location>
        <begin position="235"/>
        <end position="270"/>
    </location>
</feature>
<name>A0AAN8MHH8_9TELE</name>
<accession>A0AAN8MHH8</accession>
<keyword evidence="4" id="KW-1185">Reference proteome</keyword>
<evidence type="ECO:0000256" key="1">
    <source>
        <dbReference type="SAM" id="MobiDB-lite"/>
    </source>
</evidence>
<proteinExistence type="predicted"/>
<sequence length="343" mass="37095">EGLLLLGAQGRSYSSSSGVIVQGVTRNGEDRDHSYSPTGGLSGHQDGVDGSGYPLLRPLHLHRGVGEGAEDTMPSPLGAETGVPAPSSPKLQDFKCNICGYGYYGNDPTDLIKHFRKYHLGLHNRTRQDAELDSKILALHNMVGFSPQSLHAKDATRPPSHAALTGALQDATGSTRLLLNGTYDVQVTLGGTFIGIGRKTPDCQGNTKYFRCKFCNFTYMGSSSLELEQHFLSAHPNKMKSHPPPLPNDDKRSDRRGNCVTRGGGVEGAEPGKWVDRVAVRAEDDSVAGYSVPIRATDSPGWTGADGGATAVAYYWCKYCSFSCESPSSQRLLEHYEKRHNQP</sequence>
<feature type="region of interest" description="Disordered" evidence="1">
    <location>
        <begin position="26"/>
        <end position="47"/>
    </location>
</feature>
<reference evidence="3 4" key="1">
    <citation type="submission" date="2021-04" db="EMBL/GenBank/DDBJ databases">
        <authorList>
            <person name="De Guttry C."/>
            <person name="Zahm M."/>
            <person name="Klopp C."/>
            <person name="Cabau C."/>
            <person name="Louis A."/>
            <person name="Berthelot C."/>
            <person name="Parey E."/>
            <person name="Roest Crollius H."/>
            <person name="Montfort J."/>
            <person name="Robinson-Rechavi M."/>
            <person name="Bucao C."/>
            <person name="Bouchez O."/>
            <person name="Gislard M."/>
            <person name="Lluch J."/>
            <person name="Milhes M."/>
            <person name="Lampietro C."/>
            <person name="Lopez Roques C."/>
            <person name="Donnadieu C."/>
            <person name="Braasch I."/>
            <person name="Desvignes T."/>
            <person name="Postlethwait J."/>
            <person name="Bobe J."/>
            <person name="Wedekind C."/>
            <person name="Guiguen Y."/>
        </authorList>
    </citation>
    <scope>NUCLEOTIDE SEQUENCE [LARGE SCALE GENOMIC DNA]</scope>
    <source>
        <strain evidence="3">Cs_M1</strain>
        <tissue evidence="3">Blood</tissue>
    </source>
</reference>
<dbReference type="GO" id="GO:0006357">
    <property type="term" value="P:regulation of transcription by RNA polymerase II"/>
    <property type="evidence" value="ECO:0007669"/>
    <property type="project" value="TreeGrafter"/>
</dbReference>